<dbReference type="SUPFAM" id="SSF56059">
    <property type="entry name" value="Glutathione synthetase ATP-binding domain-like"/>
    <property type="match status" value="2"/>
</dbReference>
<proteinExistence type="inferred from homology"/>
<dbReference type="EMBL" id="JBHRWK010000076">
    <property type="protein sequence ID" value="MFC3454910.1"/>
    <property type="molecule type" value="Genomic_DNA"/>
</dbReference>
<dbReference type="InterPro" id="IPR036914">
    <property type="entry name" value="MGS-like_dom_sf"/>
</dbReference>
<dbReference type="InterPro" id="IPR016185">
    <property type="entry name" value="PreATP-grasp_dom_sf"/>
</dbReference>
<dbReference type="PROSITE" id="PS50975">
    <property type="entry name" value="ATP_GRASP"/>
    <property type="match status" value="1"/>
</dbReference>
<evidence type="ECO:0000256" key="5">
    <source>
        <dbReference type="ARBA" id="ARBA00022840"/>
    </source>
</evidence>
<dbReference type="PANTHER" id="PTHR11405">
    <property type="entry name" value="CARBAMOYLTRANSFERASE FAMILY MEMBER"/>
    <property type="match status" value="1"/>
</dbReference>
<dbReference type="Pfam" id="PF25596">
    <property type="entry name" value="CPSase_L_D1"/>
    <property type="match status" value="1"/>
</dbReference>
<dbReference type="SUPFAM" id="SSF52440">
    <property type="entry name" value="PreATP-grasp domain"/>
    <property type="match status" value="1"/>
</dbReference>
<gene>
    <name evidence="9" type="ORF">ACFOSH_36215</name>
</gene>
<comment type="caution">
    <text evidence="9">The sequence shown here is derived from an EMBL/GenBank/DDBJ whole genome shotgun (WGS) entry which is preliminary data.</text>
</comment>
<dbReference type="Pfam" id="PF02786">
    <property type="entry name" value="CPSase_L_D2"/>
    <property type="match status" value="2"/>
</dbReference>
<evidence type="ECO:0000256" key="6">
    <source>
        <dbReference type="PROSITE-ProRule" id="PRU00409"/>
    </source>
</evidence>
<keyword evidence="5 6" id="KW-0067">ATP-binding</keyword>
<evidence type="ECO:0000313" key="9">
    <source>
        <dbReference type="EMBL" id="MFC3454910.1"/>
    </source>
</evidence>
<dbReference type="PANTHER" id="PTHR11405:SF53">
    <property type="entry name" value="CARBAMOYL-PHOSPHATE SYNTHASE [AMMONIA], MITOCHONDRIAL"/>
    <property type="match status" value="1"/>
</dbReference>
<feature type="domain" description="MGS-like" evidence="8">
    <location>
        <begin position="401"/>
        <end position="529"/>
    </location>
</feature>
<keyword evidence="10" id="KW-1185">Reference proteome</keyword>
<evidence type="ECO:0000256" key="1">
    <source>
        <dbReference type="ARBA" id="ARBA00009799"/>
    </source>
</evidence>
<dbReference type="Gene3D" id="3.40.50.20">
    <property type="match status" value="1"/>
</dbReference>
<comment type="similarity">
    <text evidence="1">Belongs to the CarB family.</text>
</comment>
<dbReference type="Gene3D" id="3.40.50.1380">
    <property type="entry name" value="Methylglyoxal synthase-like domain"/>
    <property type="match status" value="1"/>
</dbReference>
<keyword evidence="2" id="KW-0055">Arginine biosynthesis</keyword>
<dbReference type="SUPFAM" id="SSF52335">
    <property type="entry name" value="Methylglyoxal synthase-like"/>
    <property type="match status" value="1"/>
</dbReference>
<evidence type="ECO:0000256" key="2">
    <source>
        <dbReference type="ARBA" id="ARBA00022571"/>
    </source>
</evidence>
<dbReference type="Proteomes" id="UP001595645">
    <property type="component" value="Unassembled WGS sequence"/>
</dbReference>
<evidence type="ECO:0000256" key="3">
    <source>
        <dbReference type="ARBA" id="ARBA00022598"/>
    </source>
</evidence>
<evidence type="ECO:0000256" key="4">
    <source>
        <dbReference type="ARBA" id="ARBA00022741"/>
    </source>
</evidence>
<reference evidence="10" key="1">
    <citation type="journal article" date="2019" name="Int. J. Syst. Evol. Microbiol.">
        <title>The Global Catalogue of Microorganisms (GCM) 10K type strain sequencing project: providing services to taxonomists for standard genome sequencing and annotation.</title>
        <authorList>
            <consortium name="The Broad Institute Genomics Platform"/>
            <consortium name="The Broad Institute Genome Sequencing Center for Infectious Disease"/>
            <person name="Wu L."/>
            <person name="Ma J."/>
        </authorList>
    </citation>
    <scope>NUCLEOTIDE SEQUENCE [LARGE SCALE GENOMIC DNA]</scope>
    <source>
        <strain evidence="10">CGMCC 4.7676</strain>
    </source>
</reference>
<dbReference type="RefSeq" id="WP_378244856.1">
    <property type="nucleotide sequence ID" value="NZ_JBHRWK010000076.1"/>
</dbReference>
<evidence type="ECO:0000313" key="10">
    <source>
        <dbReference type="Proteomes" id="UP001595645"/>
    </source>
</evidence>
<feature type="domain" description="ATP-grasp" evidence="7">
    <location>
        <begin position="284"/>
        <end position="346"/>
    </location>
</feature>
<accession>A0ABV7P720</accession>
<dbReference type="InterPro" id="IPR058047">
    <property type="entry name" value="CPSase_preATP-grasp"/>
</dbReference>
<evidence type="ECO:0000259" key="8">
    <source>
        <dbReference type="PROSITE" id="PS51855"/>
    </source>
</evidence>
<keyword evidence="4 6" id="KW-0547">Nucleotide-binding</keyword>
<dbReference type="InterPro" id="IPR005479">
    <property type="entry name" value="CPAse_ATP-bd"/>
</dbReference>
<sequence>MIGSGPILLGHAAPACRALKAEGLRLTVVDGNSSTATTDPTFADSTYLEPVDPGTIENVIARERPDALLPTLGGKAALDTAVALYESGVLARYGVELLGTGMDAILLGENRVELARIVRRAGAEVTRTAAVPGWKKYELEVVRDRDDKVAVVSAVTPNRRMRDVAVEVARAVGTGPGGCTVGFAVDPCGGRMVVTGFDPRVVRSSTLAAKVAIGRTLDELGSELSLDHAAELLPPDPAGRFPGDAIEVDALYDGYELYLGGVMEWFEAACALPPITLGRADLTRIRESTRVLAESIGLRGPLNVRYALASGVLCVLDANPQVGRTVPFVSKATGVPLTQAAARVTLGARIADLRAEGLLPAVGDGGVFPPGAAVAVKQGEVMGIDSTFGIAYAKSWAAASGPLPTKGRAFVSFAGRDNRAMIFPVKALADSGFEILVTEGNGKVLRYFGVPVTIVSEPSIVDIVMTGEIVLVVDTLAVEQGIRAAAAACGIPWFGTVRGFAAAVQGIEAVDRGEASVVSLQEHIAELWS</sequence>
<keyword evidence="2" id="KW-0028">Amino-acid biosynthesis</keyword>
<protein>
    <recommendedName>
        <fullName evidence="11">ATP-grasp domain-containing protein</fullName>
    </recommendedName>
</protein>
<dbReference type="InterPro" id="IPR011761">
    <property type="entry name" value="ATP-grasp"/>
</dbReference>
<organism evidence="9 10">
    <name type="scientific">Amycolatopsis speibonae</name>
    <dbReference type="NCBI Taxonomy" id="1450224"/>
    <lineage>
        <taxon>Bacteria</taxon>
        <taxon>Bacillati</taxon>
        <taxon>Actinomycetota</taxon>
        <taxon>Actinomycetes</taxon>
        <taxon>Pseudonocardiales</taxon>
        <taxon>Pseudonocardiaceae</taxon>
        <taxon>Amycolatopsis</taxon>
    </lineage>
</organism>
<dbReference type="Gene3D" id="3.30.470.20">
    <property type="entry name" value="ATP-grasp fold, B domain"/>
    <property type="match status" value="2"/>
</dbReference>
<name>A0ABV7P720_9PSEU</name>
<evidence type="ECO:0008006" key="11">
    <source>
        <dbReference type="Google" id="ProtNLM"/>
    </source>
</evidence>
<dbReference type="PROSITE" id="PS51855">
    <property type="entry name" value="MGS"/>
    <property type="match status" value="1"/>
</dbReference>
<evidence type="ECO:0000259" key="7">
    <source>
        <dbReference type="PROSITE" id="PS50975"/>
    </source>
</evidence>
<dbReference type="InterPro" id="IPR011607">
    <property type="entry name" value="MGS-like_dom"/>
</dbReference>
<dbReference type="SMART" id="SM00851">
    <property type="entry name" value="MGS"/>
    <property type="match status" value="1"/>
</dbReference>
<keyword evidence="3" id="KW-0436">Ligase</keyword>